<dbReference type="Pfam" id="PF00512">
    <property type="entry name" value="HisKA"/>
    <property type="match status" value="1"/>
</dbReference>
<dbReference type="AlphaFoldDB" id="A0A076F881"/>
<dbReference type="InterPro" id="IPR050398">
    <property type="entry name" value="HssS/ArlS-like"/>
</dbReference>
<evidence type="ECO:0000256" key="3">
    <source>
        <dbReference type="ARBA" id="ARBA00012438"/>
    </source>
</evidence>
<dbReference type="InterPro" id="IPR003594">
    <property type="entry name" value="HATPase_dom"/>
</dbReference>
<dbReference type="InterPro" id="IPR005467">
    <property type="entry name" value="His_kinase_dom"/>
</dbReference>
<dbReference type="PANTHER" id="PTHR45528:SF12">
    <property type="entry name" value="SENSOR HISTIDINE KINASE ARSS"/>
    <property type="match status" value="1"/>
</dbReference>
<gene>
    <name evidence="13" type="ORF">CIG1485E_0555</name>
</gene>
<dbReference type="GO" id="GO:0016020">
    <property type="term" value="C:membrane"/>
    <property type="evidence" value="ECO:0007669"/>
    <property type="project" value="UniProtKB-SubCell"/>
</dbReference>
<dbReference type="OrthoDB" id="9812241at2"/>
<evidence type="ECO:0000259" key="12">
    <source>
        <dbReference type="PROSITE" id="PS50885"/>
    </source>
</evidence>
<evidence type="ECO:0000259" key="11">
    <source>
        <dbReference type="PROSITE" id="PS50109"/>
    </source>
</evidence>
<dbReference type="CDD" id="cd00082">
    <property type="entry name" value="HisKA"/>
    <property type="match status" value="1"/>
</dbReference>
<dbReference type="KEGG" id="caj:CIG1485E_0555"/>
<evidence type="ECO:0000313" key="13">
    <source>
        <dbReference type="EMBL" id="AII14420.1"/>
    </source>
</evidence>
<reference evidence="14" key="1">
    <citation type="journal article" date="2014" name="Genome Announc.">
        <title>Complete Genome Sequence of Campylobacter iguaniorum Strain 1485ET, Isolated from a Bearded Dragon (Pogona vitticeps).</title>
        <authorList>
            <person name="Gilbert M.J."/>
            <person name="Miller W.G."/>
            <person name="Yee E."/>
            <person name="Kik M."/>
            <person name="Wagenaar J.A."/>
            <person name="Duim B."/>
        </authorList>
    </citation>
    <scope>NUCLEOTIDE SEQUENCE [LARGE SCALE GENOMIC DNA]</scope>
    <source>
        <strain evidence="14">1485E</strain>
    </source>
</reference>
<keyword evidence="7 13" id="KW-0418">Kinase</keyword>
<sequence length="404" mass="46690">MSIFAKAVILLSISLALMGFLSFKTNQIQNAKAQLFYKEKYIQSANDLIALLINADSKNLQNRLKILEFTRSNLPENLKDYKEIYSEKITFGHVKLYENSGLYYLNLSYLDENLFLFDTTQMLGAREKTTLNLLIYADIFLLFVTFLIFIKILTPIKKLANTIEKFGKGNYSYRLKPTKSNDEIAQVIDKFNQMASDIEAMDKARIQLLTDISHELRTPISKSKIAISFLEDSKYKTILQNAVSSMDKLTDELMHIERLNSQNANFKLETLNIQTVLLQSLSQMLVFDENIEIDARDNFSFQADPNYICIAIKNLIDNALKYNDFTKSDKIFIVAKNHKLYVKNHALKLEQPLSYYTDKFTKTNELSGYGYGLSLVKRILDKHKFKLTYTYQNAQNVFCVDFSS</sequence>
<protein>
    <recommendedName>
        <fullName evidence="3">histidine kinase</fullName>
        <ecNumber evidence="3">2.7.13.3</ecNumber>
    </recommendedName>
</protein>
<evidence type="ECO:0000256" key="9">
    <source>
        <dbReference type="ARBA" id="ARBA00023136"/>
    </source>
</evidence>
<dbReference type="Gene3D" id="3.30.565.10">
    <property type="entry name" value="Histidine kinase-like ATPase, C-terminal domain"/>
    <property type="match status" value="1"/>
</dbReference>
<dbReference type="eggNOG" id="COG0642">
    <property type="taxonomic scope" value="Bacteria"/>
</dbReference>
<dbReference type="SMART" id="SM00304">
    <property type="entry name" value="HAMP"/>
    <property type="match status" value="1"/>
</dbReference>
<dbReference type="STRING" id="1244531.CIG2463D_0555"/>
<evidence type="ECO:0000256" key="10">
    <source>
        <dbReference type="SAM" id="Phobius"/>
    </source>
</evidence>
<feature type="domain" description="HAMP" evidence="12">
    <location>
        <begin position="150"/>
        <end position="203"/>
    </location>
</feature>
<dbReference type="InterPro" id="IPR036097">
    <property type="entry name" value="HisK_dim/P_sf"/>
</dbReference>
<evidence type="ECO:0000256" key="8">
    <source>
        <dbReference type="ARBA" id="ARBA00022989"/>
    </source>
</evidence>
<evidence type="ECO:0000256" key="6">
    <source>
        <dbReference type="ARBA" id="ARBA00022692"/>
    </source>
</evidence>
<organism evidence="13 14">
    <name type="scientific">Campylobacter iguaniorum</name>
    <dbReference type="NCBI Taxonomy" id="1244531"/>
    <lineage>
        <taxon>Bacteria</taxon>
        <taxon>Pseudomonadati</taxon>
        <taxon>Campylobacterota</taxon>
        <taxon>Epsilonproteobacteria</taxon>
        <taxon>Campylobacterales</taxon>
        <taxon>Campylobacteraceae</taxon>
        <taxon>Campylobacter</taxon>
    </lineage>
</organism>
<evidence type="ECO:0000313" key="14">
    <source>
        <dbReference type="Proteomes" id="UP000028486"/>
    </source>
</evidence>
<dbReference type="RefSeq" id="WP_038453471.1">
    <property type="nucleotide sequence ID" value="NZ_CP009043.1"/>
</dbReference>
<dbReference type="InterPro" id="IPR036890">
    <property type="entry name" value="HATPase_C_sf"/>
</dbReference>
<dbReference type="SUPFAM" id="SSF47384">
    <property type="entry name" value="Homodimeric domain of signal transducing histidine kinase"/>
    <property type="match status" value="1"/>
</dbReference>
<dbReference type="PATRIC" id="fig|1244531.5.peg.565"/>
<dbReference type="PROSITE" id="PS50109">
    <property type="entry name" value="HIS_KIN"/>
    <property type="match status" value="1"/>
</dbReference>
<keyword evidence="5" id="KW-0808">Transferase</keyword>
<evidence type="ECO:0000256" key="7">
    <source>
        <dbReference type="ARBA" id="ARBA00022777"/>
    </source>
</evidence>
<keyword evidence="8 10" id="KW-1133">Transmembrane helix</keyword>
<dbReference type="SUPFAM" id="SSF55874">
    <property type="entry name" value="ATPase domain of HSP90 chaperone/DNA topoisomerase II/histidine kinase"/>
    <property type="match status" value="1"/>
</dbReference>
<keyword evidence="6 10" id="KW-0812">Transmembrane</keyword>
<dbReference type="EMBL" id="CP009043">
    <property type="protein sequence ID" value="AII14420.1"/>
    <property type="molecule type" value="Genomic_DNA"/>
</dbReference>
<dbReference type="Gene3D" id="1.10.287.130">
    <property type="match status" value="1"/>
</dbReference>
<dbReference type="PROSITE" id="PS50885">
    <property type="entry name" value="HAMP"/>
    <property type="match status" value="1"/>
</dbReference>
<feature type="transmembrane region" description="Helical" evidence="10">
    <location>
        <begin position="133"/>
        <end position="153"/>
    </location>
</feature>
<dbReference type="SUPFAM" id="SSF158472">
    <property type="entry name" value="HAMP domain-like"/>
    <property type="match status" value="1"/>
</dbReference>
<feature type="domain" description="Histidine kinase" evidence="11">
    <location>
        <begin position="211"/>
        <end position="404"/>
    </location>
</feature>
<dbReference type="EC" id="2.7.13.3" evidence="3"/>
<dbReference type="Proteomes" id="UP000028486">
    <property type="component" value="Chromosome"/>
</dbReference>
<keyword evidence="9 10" id="KW-0472">Membrane</keyword>
<dbReference type="GO" id="GO:0000155">
    <property type="term" value="F:phosphorelay sensor kinase activity"/>
    <property type="evidence" value="ECO:0007669"/>
    <property type="project" value="InterPro"/>
</dbReference>
<dbReference type="SMART" id="SM00388">
    <property type="entry name" value="HisKA"/>
    <property type="match status" value="1"/>
</dbReference>
<dbReference type="Pfam" id="PF00672">
    <property type="entry name" value="HAMP"/>
    <property type="match status" value="1"/>
</dbReference>
<proteinExistence type="predicted"/>
<dbReference type="HOGENOM" id="CLU_051843_0_0_7"/>
<evidence type="ECO:0000256" key="2">
    <source>
        <dbReference type="ARBA" id="ARBA00004141"/>
    </source>
</evidence>
<accession>A0A076F881</accession>
<evidence type="ECO:0000256" key="5">
    <source>
        <dbReference type="ARBA" id="ARBA00022679"/>
    </source>
</evidence>
<evidence type="ECO:0000256" key="1">
    <source>
        <dbReference type="ARBA" id="ARBA00000085"/>
    </source>
</evidence>
<evidence type="ECO:0000256" key="4">
    <source>
        <dbReference type="ARBA" id="ARBA00022553"/>
    </source>
</evidence>
<dbReference type="PANTHER" id="PTHR45528">
    <property type="entry name" value="SENSOR HISTIDINE KINASE CPXA"/>
    <property type="match status" value="1"/>
</dbReference>
<comment type="catalytic activity">
    <reaction evidence="1">
        <text>ATP + protein L-histidine = ADP + protein N-phospho-L-histidine.</text>
        <dbReference type="EC" id="2.7.13.3"/>
    </reaction>
</comment>
<keyword evidence="14" id="KW-1185">Reference proteome</keyword>
<keyword evidence="4" id="KW-0597">Phosphoprotein</keyword>
<comment type="subcellular location">
    <subcellularLocation>
        <location evidence="2">Membrane</location>
        <topology evidence="2">Multi-pass membrane protein</topology>
    </subcellularLocation>
</comment>
<dbReference type="InterPro" id="IPR003661">
    <property type="entry name" value="HisK_dim/P_dom"/>
</dbReference>
<dbReference type="InterPro" id="IPR003660">
    <property type="entry name" value="HAMP_dom"/>
</dbReference>
<dbReference type="CDD" id="cd06225">
    <property type="entry name" value="HAMP"/>
    <property type="match status" value="1"/>
</dbReference>
<dbReference type="Pfam" id="PF02518">
    <property type="entry name" value="HATPase_c"/>
    <property type="match status" value="1"/>
</dbReference>
<name>A0A076F881_9BACT</name>